<dbReference type="KEGG" id="scia:HUG15_00350"/>
<name>A0A7T7C9U8_9BACI</name>
<evidence type="ECO:0000313" key="2">
    <source>
        <dbReference type="Proteomes" id="UP000595823"/>
    </source>
</evidence>
<gene>
    <name evidence="1" type="ORF">HUG15_00350</name>
</gene>
<evidence type="ECO:0000313" key="1">
    <source>
        <dbReference type="EMBL" id="QQK74219.1"/>
    </source>
</evidence>
<proteinExistence type="predicted"/>
<keyword evidence="2" id="KW-1185">Reference proteome</keyword>
<accession>A0A7T7C9U8</accession>
<organism evidence="1 2">
    <name type="scientific">Salicibibacter cibarius</name>
    <dbReference type="NCBI Taxonomy" id="2743000"/>
    <lineage>
        <taxon>Bacteria</taxon>
        <taxon>Bacillati</taxon>
        <taxon>Bacillota</taxon>
        <taxon>Bacilli</taxon>
        <taxon>Bacillales</taxon>
        <taxon>Bacillaceae</taxon>
        <taxon>Salicibibacter</taxon>
    </lineage>
</organism>
<reference evidence="1 2" key="1">
    <citation type="submission" date="2020-06" db="EMBL/GenBank/DDBJ databases">
        <title>Genomic analysis of Salicibibacter sp. NKC5-3.</title>
        <authorList>
            <person name="Oh Y.J."/>
        </authorList>
    </citation>
    <scope>NUCLEOTIDE SEQUENCE [LARGE SCALE GENOMIC DNA]</scope>
    <source>
        <strain evidence="1 2">NKC5-3</strain>
    </source>
</reference>
<sequence>MAEIARIRICIAENGGAGVHISRRLPNGRYSLYKVGSVHLPGDDDSKRTKFLQLLPQLYDELPPQTEMIHIAATHPFLRNKEFKQKAKDVSDLPMRLYGIRRMKAQARWELKTLAEDAERGYPVWAIINDWQSAGDDGEQQAT</sequence>
<dbReference type="AlphaFoldDB" id="A0A7T7C9U8"/>
<dbReference type="Proteomes" id="UP000595823">
    <property type="component" value="Chromosome"/>
</dbReference>
<protein>
    <submittedName>
        <fullName evidence="1">Uncharacterized protein</fullName>
    </submittedName>
</protein>
<dbReference type="RefSeq" id="WP_200126227.1">
    <property type="nucleotide sequence ID" value="NZ_CP054705.1"/>
</dbReference>
<dbReference type="EMBL" id="CP054705">
    <property type="protein sequence ID" value="QQK74219.1"/>
    <property type="molecule type" value="Genomic_DNA"/>
</dbReference>